<evidence type="ECO:0000256" key="7">
    <source>
        <dbReference type="SAM" id="Phobius"/>
    </source>
</evidence>
<dbReference type="Pfam" id="PF00892">
    <property type="entry name" value="EamA"/>
    <property type="match status" value="2"/>
</dbReference>
<dbReference type="EMBL" id="CP048209">
    <property type="protein sequence ID" value="QHT61445.1"/>
    <property type="molecule type" value="Genomic_DNA"/>
</dbReference>
<feature type="transmembrane region" description="Helical" evidence="7">
    <location>
        <begin position="68"/>
        <end position="85"/>
    </location>
</feature>
<dbReference type="PANTHER" id="PTHR32322">
    <property type="entry name" value="INNER MEMBRANE TRANSPORTER"/>
    <property type="match status" value="1"/>
</dbReference>
<keyword evidence="6 7" id="KW-0472">Membrane</keyword>
<reference evidence="9 10" key="1">
    <citation type="submission" date="2020-01" db="EMBL/GenBank/DDBJ databases">
        <title>Paenibacillus sp. nov., isolated from tomato rhizosphere.</title>
        <authorList>
            <person name="Weon H.-Y."/>
            <person name="Lee S.A."/>
        </authorList>
    </citation>
    <scope>NUCLEOTIDE SEQUENCE [LARGE SCALE GENOMIC DNA]</scope>
    <source>
        <strain evidence="9 10">12200R-189</strain>
    </source>
</reference>
<feature type="transmembrane region" description="Helical" evidence="7">
    <location>
        <begin position="33"/>
        <end position="56"/>
    </location>
</feature>
<evidence type="ECO:0000259" key="8">
    <source>
        <dbReference type="Pfam" id="PF00892"/>
    </source>
</evidence>
<keyword evidence="10" id="KW-1185">Reference proteome</keyword>
<dbReference type="GO" id="GO:0005886">
    <property type="term" value="C:plasma membrane"/>
    <property type="evidence" value="ECO:0007669"/>
    <property type="project" value="UniProtKB-SubCell"/>
</dbReference>
<evidence type="ECO:0000313" key="10">
    <source>
        <dbReference type="Proteomes" id="UP000476064"/>
    </source>
</evidence>
<evidence type="ECO:0000256" key="2">
    <source>
        <dbReference type="ARBA" id="ARBA00007362"/>
    </source>
</evidence>
<feature type="transmembrane region" description="Helical" evidence="7">
    <location>
        <begin position="97"/>
        <end position="117"/>
    </location>
</feature>
<feature type="transmembrane region" description="Helical" evidence="7">
    <location>
        <begin position="9"/>
        <end position="27"/>
    </location>
</feature>
<organism evidence="9 10">
    <name type="scientific">Paenibacillus lycopersici</name>
    <dbReference type="NCBI Taxonomy" id="2704462"/>
    <lineage>
        <taxon>Bacteria</taxon>
        <taxon>Bacillati</taxon>
        <taxon>Bacillota</taxon>
        <taxon>Bacilli</taxon>
        <taxon>Bacillales</taxon>
        <taxon>Paenibacillaceae</taxon>
        <taxon>Paenibacillus</taxon>
    </lineage>
</organism>
<name>A0A6C0G6N2_9BACL</name>
<dbReference type="PANTHER" id="PTHR32322:SF18">
    <property type="entry name" value="S-ADENOSYLMETHIONINE_S-ADENOSYLHOMOCYSTEINE TRANSPORTER"/>
    <property type="match status" value="1"/>
</dbReference>
<dbReference type="Proteomes" id="UP000476064">
    <property type="component" value="Chromosome"/>
</dbReference>
<keyword evidence="3" id="KW-1003">Cell membrane</keyword>
<feature type="transmembrane region" description="Helical" evidence="7">
    <location>
        <begin position="244"/>
        <end position="261"/>
    </location>
</feature>
<evidence type="ECO:0000256" key="3">
    <source>
        <dbReference type="ARBA" id="ARBA00022475"/>
    </source>
</evidence>
<evidence type="ECO:0000313" key="9">
    <source>
        <dbReference type="EMBL" id="QHT61445.1"/>
    </source>
</evidence>
<keyword evidence="4 7" id="KW-0812">Transmembrane</keyword>
<dbReference type="InterPro" id="IPR037185">
    <property type="entry name" value="EmrE-like"/>
</dbReference>
<dbReference type="AlphaFoldDB" id="A0A6C0G6N2"/>
<feature type="domain" description="EamA" evidence="8">
    <location>
        <begin position="9"/>
        <end position="140"/>
    </location>
</feature>
<dbReference type="InterPro" id="IPR000620">
    <property type="entry name" value="EamA_dom"/>
</dbReference>
<protein>
    <submittedName>
        <fullName evidence="9">DMT family transporter</fullName>
    </submittedName>
</protein>
<evidence type="ECO:0000256" key="1">
    <source>
        <dbReference type="ARBA" id="ARBA00004651"/>
    </source>
</evidence>
<feature type="transmembrane region" description="Helical" evidence="7">
    <location>
        <begin position="267"/>
        <end position="285"/>
    </location>
</feature>
<feature type="transmembrane region" description="Helical" evidence="7">
    <location>
        <begin position="148"/>
        <end position="168"/>
    </location>
</feature>
<comment type="similarity">
    <text evidence="2">Belongs to the EamA transporter family.</text>
</comment>
<feature type="transmembrane region" description="Helical" evidence="7">
    <location>
        <begin position="124"/>
        <end position="142"/>
    </location>
</feature>
<dbReference type="KEGG" id="plyc:GXP70_16735"/>
<proteinExistence type="inferred from homology"/>
<feature type="transmembrane region" description="Helical" evidence="7">
    <location>
        <begin position="180"/>
        <end position="201"/>
    </location>
</feature>
<comment type="subcellular location">
    <subcellularLocation>
        <location evidence="1">Cell membrane</location>
        <topology evidence="1">Multi-pass membrane protein</topology>
    </subcellularLocation>
</comment>
<gene>
    <name evidence="9" type="ORF">GXP70_16735</name>
</gene>
<feature type="domain" description="EamA" evidence="8">
    <location>
        <begin position="151"/>
        <end position="286"/>
    </location>
</feature>
<keyword evidence="5 7" id="KW-1133">Transmembrane helix</keyword>
<dbReference type="SUPFAM" id="SSF103481">
    <property type="entry name" value="Multidrug resistance efflux transporter EmrE"/>
    <property type="match status" value="2"/>
</dbReference>
<accession>A0A6C0G6N2</accession>
<evidence type="ECO:0000256" key="5">
    <source>
        <dbReference type="ARBA" id="ARBA00022989"/>
    </source>
</evidence>
<evidence type="ECO:0000256" key="6">
    <source>
        <dbReference type="ARBA" id="ARBA00023136"/>
    </source>
</evidence>
<dbReference type="InterPro" id="IPR050638">
    <property type="entry name" value="AA-Vitamin_Transporters"/>
</dbReference>
<evidence type="ECO:0000256" key="4">
    <source>
        <dbReference type="ARBA" id="ARBA00022692"/>
    </source>
</evidence>
<dbReference type="RefSeq" id="WP_162357884.1">
    <property type="nucleotide sequence ID" value="NZ_CP048209.1"/>
</dbReference>
<sequence length="310" mass="33464">MQQLSRQRTILYLAFLVVVWGVNWPLSKSALQFAPPLLFAGLRTLIGGIILIAIALPTYKRIRLRDNWPIYLISSVLNIILYYGLQTVGLKYLPAGLFSSIVFLQPVLLGIFSWLWLGELMYGLKIIGLLLGFLGVGVISVSGGSGEFSLAGVLLAIGSAISWALGTIYMKKNAARTDTVWVVALQITIGGVALLLSGSAYEQWSAIDWNLSFVSNLLFISVFVIALGWLVYFKLVGSGEASKVGSFTFLIPLIAILFSVAFMGETITLKLVAGLLLIVASIVIVNTKPKLLRSRDTANPAAPVGSAANR</sequence>
<feature type="transmembrane region" description="Helical" evidence="7">
    <location>
        <begin position="213"/>
        <end position="232"/>
    </location>
</feature>